<evidence type="ECO:0000256" key="6">
    <source>
        <dbReference type="ARBA" id="ARBA00023136"/>
    </source>
</evidence>
<keyword evidence="2 7" id="KW-0813">Transport</keyword>
<evidence type="ECO:0000256" key="5">
    <source>
        <dbReference type="ARBA" id="ARBA00022989"/>
    </source>
</evidence>
<proteinExistence type="inferred from homology"/>
<evidence type="ECO:0000256" key="2">
    <source>
        <dbReference type="ARBA" id="ARBA00022448"/>
    </source>
</evidence>
<comment type="subcellular location">
    <subcellularLocation>
        <location evidence="7">Cell inner membrane</location>
        <topology evidence="7">Multi-pass membrane protein</topology>
    </subcellularLocation>
    <subcellularLocation>
        <location evidence="1">Cell membrane</location>
        <topology evidence="1">Multi-pass membrane protein</topology>
    </subcellularLocation>
</comment>
<keyword evidence="7" id="KW-0997">Cell inner membrane</keyword>
<keyword evidence="6 7" id="KW-0472">Membrane</keyword>
<dbReference type="GO" id="GO:0022857">
    <property type="term" value="F:transmembrane transporter activity"/>
    <property type="evidence" value="ECO:0007669"/>
    <property type="project" value="UniProtKB-UniRule"/>
</dbReference>
<sequence length="174" mass="19119">MPNLITPANRFLASVGTVLILLQMLLICSDIARRSLLSQPIPGVFEVIELTIVAIVFLQIPRAIETGSFIRSDGLFSFTQRRYPRLGRTMDFAFNTVGALVMAAIAYGVYFKLVQAIERNLFTGNPGIFTAPIWPALLCVVVGAVMASLSYVTVTYRHLKNPSLLTGEVRCDGH</sequence>
<dbReference type="RefSeq" id="WP_327795298.1">
    <property type="nucleotide sequence ID" value="NZ_JADQAZ010000003.1"/>
</dbReference>
<keyword evidence="5 7" id="KW-1133">Transmembrane helix</keyword>
<comment type="subunit">
    <text evidence="7">The complex comprises the extracytoplasmic solute receptor protein and the two transmembrane proteins.</text>
</comment>
<protein>
    <recommendedName>
        <fullName evidence="7">TRAP transporter small permease protein</fullName>
    </recommendedName>
</protein>
<keyword evidence="3" id="KW-1003">Cell membrane</keyword>
<evidence type="ECO:0000256" key="1">
    <source>
        <dbReference type="ARBA" id="ARBA00004651"/>
    </source>
</evidence>
<evidence type="ECO:0000259" key="8">
    <source>
        <dbReference type="Pfam" id="PF04290"/>
    </source>
</evidence>
<evidence type="ECO:0000313" key="10">
    <source>
        <dbReference type="Proteomes" id="UP001315686"/>
    </source>
</evidence>
<feature type="transmembrane region" description="Helical" evidence="7">
    <location>
        <begin position="12"/>
        <end position="32"/>
    </location>
</feature>
<dbReference type="EMBL" id="JADQAZ010000003">
    <property type="protein sequence ID" value="MBT0959091.1"/>
    <property type="molecule type" value="Genomic_DNA"/>
</dbReference>
<evidence type="ECO:0000256" key="3">
    <source>
        <dbReference type="ARBA" id="ARBA00022475"/>
    </source>
</evidence>
<comment type="caution">
    <text evidence="7">Lacks conserved residue(s) required for the propagation of feature annotation.</text>
</comment>
<keyword evidence="10" id="KW-1185">Reference proteome</keyword>
<dbReference type="GO" id="GO:0005886">
    <property type="term" value="C:plasma membrane"/>
    <property type="evidence" value="ECO:0007669"/>
    <property type="project" value="UniProtKB-SubCell"/>
</dbReference>
<comment type="function">
    <text evidence="7">Part of the tripartite ATP-independent periplasmic (TRAP) transport system.</text>
</comment>
<dbReference type="AlphaFoldDB" id="A0AAP2CV51"/>
<dbReference type="Proteomes" id="UP001315686">
    <property type="component" value="Unassembled WGS sequence"/>
</dbReference>
<organism evidence="9 10">
    <name type="scientific">Harenicola maris</name>
    <dbReference type="NCBI Taxonomy" id="2841044"/>
    <lineage>
        <taxon>Bacteria</taxon>
        <taxon>Pseudomonadati</taxon>
        <taxon>Pseudomonadota</taxon>
        <taxon>Alphaproteobacteria</taxon>
        <taxon>Rhodobacterales</taxon>
        <taxon>Paracoccaceae</taxon>
        <taxon>Harenicola</taxon>
    </lineage>
</organism>
<name>A0AAP2CV51_9RHOB</name>
<evidence type="ECO:0000313" key="9">
    <source>
        <dbReference type="EMBL" id="MBT0959091.1"/>
    </source>
</evidence>
<feature type="transmembrane region" description="Helical" evidence="7">
    <location>
        <begin position="133"/>
        <end position="154"/>
    </location>
</feature>
<gene>
    <name evidence="9" type="ORF">IV417_17020</name>
</gene>
<dbReference type="Pfam" id="PF04290">
    <property type="entry name" value="DctQ"/>
    <property type="match status" value="1"/>
</dbReference>
<feature type="domain" description="Tripartite ATP-independent periplasmic transporters DctQ component" evidence="8">
    <location>
        <begin position="24"/>
        <end position="160"/>
    </location>
</feature>
<comment type="similarity">
    <text evidence="7">Belongs to the TRAP transporter small permease family.</text>
</comment>
<evidence type="ECO:0000256" key="4">
    <source>
        <dbReference type="ARBA" id="ARBA00022692"/>
    </source>
</evidence>
<reference evidence="9 10" key="1">
    <citation type="journal article" date="2021" name="Arch. Microbiol.">
        <title>Harenicola maris gen. nov., sp. nov. isolated from the Sea of Japan shallow sediments.</title>
        <authorList>
            <person name="Romanenko L.A."/>
            <person name="Kurilenko V.V."/>
            <person name="Chernysheva N.Y."/>
            <person name="Tekutyeva L.A."/>
            <person name="Velansky P.V."/>
            <person name="Svetashev V.I."/>
            <person name="Isaeva M.P."/>
        </authorList>
    </citation>
    <scope>NUCLEOTIDE SEQUENCE [LARGE SCALE GENOMIC DNA]</scope>
    <source>
        <strain evidence="9 10">KMM 3653</strain>
    </source>
</reference>
<accession>A0AAP2CV51</accession>
<evidence type="ECO:0000256" key="7">
    <source>
        <dbReference type="RuleBase" id="RU369079"/>
    </source>
</evidence>
<dbReference type="InterPro" id="IPR055348">
    <property type="entry name" value="DctQ"/>
</dbReference>
<feature type="transmembrane region" description="Helical" evidence="7">
    <location>
        <begin position="92"/>
        <end position="113"/>
    </location>
</feature>
<comment type="caution">
    <text evidence="9">The sequence shown here is derived from an EMBL/GenBank/DDBJ whole genome shotgun (WGS) entry which is preliminary data.</text>
</comment>
<keyword evidence="4 7" id="KW-0812">Transmembrane</keyword>